<organism evidence="2 3">
    <name type="scientific">Bradyrhizobium elkanii</name>
    <dbReference type="NCBI Taxonomy" id="29448"/>
    <lineage>
        <taxon>Bacteria</taxon>
        <taxon>Pseudomonadati</taxon>
        <taxon>Pseudomonadota</taxon>
        <taxon>Alphaproteobacteria</taxon>
        <taxon>Hyphomicrobiales</taxon>
        <taxon>Nitrobacteraceae</taxon>
        <taxon>Bradyrhizobium</taxon>
    </lineage>
</organism>
<accession>A0A8I1YCE0</accession>
<feature type="transmembrane region" description="Helical" evidence="1">
    <location>
        <begin position="42"/>
        <end position="63"/>
    </location>
</feature>
<feature type="transmembrane region" description="Helical" evidence="1">
    <location>
        <begin position="12"/>
        <end position="30"/>
    </location>
</feature>
<evidence type="ECO:0000256" key="1">
    <source>
        <dbReference type="SAM" id="Phobius"/>
    </source>
</evidence>
<dbReference type="EMBL" id="JAFICZ010000001">
    <property type="protein sequence ID" value="MBP1296205.1"/>
    <property type="molecule type" value="Genomic_DNA"/>
</dbReference>
<proteinExistence type="predicted"/>
<dbReference type="Proteomes" id="UP000673383">
    <property type="component" value="Unassembled WGS sequence"/>
</dbReference>
<sequence length="89" mass="9522">MSFISSTVPVPVLFGSIGFLCFGLIDMFGGKLFKQFVADPRPAIFFSALLGAAIGYGVGWSVVRKFGLPHSARPYDVDAAADRAKQGKH</sequence>
<protein>
    <submittedName>
        <fullName evidence="2">Uncharacterized protein</fullName>
    </submittedName>
</protein>
<keyword evidence="1" id="KW-1133">Transmembrane helix</keyword>
<dbReference type="RefSeq" id="WP_209944432.1">
    <property type="nucleotide sequence ID" value="NZ_JAFICZ010000001.1"/>
</dbReference>
<reference evidence="2" key="1">
    <citation type="submission" date="2021-02" db="EMBL/GenBank/DDBJ databases">
        <title>Genomic Encyclopedia of Type Strains, Phase IV (KMG-V): Genome sequencing to study the core and pangenomes of soil and plant-associated prokaryotes.</title>
        <authorList>
            <person name="Whitman W."/>
        </authorList>
    </citation>
    <scope>NUCLEOTIDE SEQUENCE</scope>
    <source>
        <strain evidence="2">USDA 406</strain>
    </source>
</reference>
<keyword evidence="1" id="KW-0812">Transmembrane</keyword>
<dbReference type="AlphaFoldDB" id="A0A8I1YCE0"/>
<name>A0A8I1YCE0_BRAEL</name>
<comment type="caution">
    <text evidence="2">The sequence shown here is derived from an EMBL/GenBank/DDBJ whole genome shotgun (WGS) entry which is preliminary data.</text>
</comment>
<gene>
    <name evidence="2" type="ORF">JOH49_005958</name>
</gene>
<keyword evidence="1" id="KW-0472">Membrane</keyword>
<evidence type="ECO:0000313" key="2">
    <source>
        <dbReference type="EMBL" id="MBP1296205.1"/>
    </source>
</evidence>
<evidence type="ECO:0000313" key="3">
    <source>
        <dbReference type="Proteomes" id="UP000673383"/>
    </source>
</evidence>